<dbReference type="InterPro" id="IPR020845">
    <property type="entry name" value="AMP-binding_CS"/>
</dbReference>
<dbReference type="InterPro" id="IPR002048">
    <property type="entry name" value="EF_hand_dom"/>
</dbReference>
<dbReference type="SUPFAM" id="SSF56300">
    <property type="entry name" value="Metallo-dependent phosphatases"/>
    <property type="match status" value="1"/>
</dbReference>
<dbReference type="SMART" id="SM00156">
    <property type="entry name" value="PP2Ac"/>
    <property type="match status" value="1"/>
</dbReference>
<dbReference type="OrthoDB" id="6614653at2759"/>
<dbReference type="Pfam" id="PF13193">
    <property type="entry name" value="AMP-binding_C"/>
    <property type="match status" value="1"/>
</dbReference>
<comment type="catalytic activity">
    <reaction evidence="6">
        <text>O-phospho-L-threonyl-[protein] + H2O = L-threonyl-[protein] + phosphate</text>
        <dbReference type="Rhea" id="RHEA:47004"/>
        <dbReference type="Rhea" id="RHEA-COMP:11060"/>
        <dbReference type="Rhea" id="RHEA-COMP:11605"/>
        <dbReference type="ChEBI" id="CHEBI:15377"/>
        <dbReference type="ChEBI" id="CHEBI:30013"/>
        <dbReference type="ChEBI" id="CHEBI:43474"/>
        <dbReference type="ChEBI" id="CHEBI:61977"/>
        <dbReference type="EC" id="3.1.3.16"/>
    </reaction>
</comment>
<dbReference type="InterPro" id="IPR025110">
    <property type="entry name" value="AMP-bd_C"/>
</dbReference>
<dbReference type="PROSITE" id="PS00018">
    <property type="entry name" value="EF_HAND_1"/>
    <property type="match status" value="4"/>
</dbReference>
<evidence type="ECO:0000256" key="2">
    <source>
        <dbReference type="ARBA" id="ARBA00008294"/>
    </source>
</evidence>
<keyword evidence="3" id="KW-0479">Metal-binding</keyword>
<evidence type="ECO:0000256" key="6">
    <source>
        <dbReference type="RuleBase" id="RU004273"/>
    </source>
</evidence>
<dbReference type="InterPro" id="IPR018247">
    <property type="entry name" value="EF_Hand_1_Ca_BS"/>
</dbReference>
<keyword evidence="5" id="KW-0464">Manganese</keyword>
<dbReference type="SUPFAM" id="SSF56801">
    <property type="entry name" value="Acetyl-CoA synthetase-like"/>
    <property type="match status" value="1"/>
</dbReference>
<keyword evidence="4" id="KW-0106">Calcium</keyword>
<evidence type="ECO:0000256" key="1">
    <source>
        <dbReference type="ARBA" id="ARBA00001936"/>
    </source>
</evidence>
<dbReference type="PROSITE" id="PS00125">
    <property type="entry name" value="SER_THR_PHOSPHATASE"/>
    <property type="match status" value="1"/>
</dbReference>
<dbReference type="SUPFAM" id="SSF47473">
    <property type="entry name" value="EF-hand"/>
    <property type="match status" value="2"/>
</dbReference>
<feature type="region of interest" description="Disordered" evidence="8">
    <location>
        <begin position="593"/>
        <end position="670"/>
    </location>
</feature>
<dbReference type="GO" id="GO:0004722">
    <property type="term" value="F:protein serine/threonine phosphatase activity"/>
    <property type="evidence" value="ECO:0007669"/>
    <property type="project" value="UniProtKB-EC"/>
</dbReference>
<dbReference type="GO" id="GO:0005509">
    <property type="term" value="F:calcium ion binding"/>
    <property type="evidence" value="ECO:0007669"/>
    <property type="project" value="InterPro"/>
</dbReference>
<dbReference type="InterPro" id="IPR045851">
    <property type="entry name" value="AMP-bd_C_sf"/>
</dbReference>
<dbReference type="EC" id="3.1.3.16" evidence="6"/>
<evidence type="ECO:0000259" key="9">
    <source>
        <dbReference type="PROSITE" id="PS50222"/>
    </source>
</evidence>
<comment type="caution">
    <text evidence="10">The sequence shown here is derived from an EMBL/GenBank/DDBJ whole genome shotgun (WGS) entry which is preliminary data.</text>
</comment>
<dbReference type="InterPro" id="IPR004843">
    <property type="entry name" value="Calcineurin-like_PHP"/>
</dbReference>
<organism evidence="10 11">
    <name type="scientific">Polarella glacialis</name>
    <name type="common">Dinoflagellate</name>
    <dbReference type="NCBI Taxonomy" id="89957"/>
    <lineage>
        <taxon>Eukaryota</taxon>
        <taxon>Sar</taxon>
        <taxon>Alveolata</taxon>
        <taxon>Dinophyceae</taxon>
        <taxon>Suessiales</taxon>
        <taxon>Suessiaceae</taxon>
        <taxon>Polarella</taxon>
    </lineage>
</organism>
<name>A0A813G2E9_POLGL</name>
<feature type="coiled-coil region" evidence="7">
    <location>
        <begin position="1057"/>
        <end position="1084"/>
    </location>
</feature>
<dbReference type="PRINTS" id="PR00114">
    <property type="entry name" value="STPHPHTASE"/>
</dbReference>
<feature type="domain" description="EF-hand" evidence="9">
    <location>
        <begin position="1275"/>
        <end position="1310"/>
    </location>
</feature>
<evidence type="ECO:0000313" key="10">
    <source>
        <dbReference type="EMBL" id="CAE8618818.1"/>
    </source>
</evidence>
<keyword evidence="7" id="KW-0175">Coiled coil</keyword>
<feature type="compositionally biased region" description="Basic and acidic residues" evidence="8">
    <location>
        <begin position="706"/>
        <end position="715"/>
    </location>
</feature>
<sequence length="1481" mass="162390">MAAAPSSMAPPDRLFAVMADGSNPLTWGEMAHKRNRIANSLERRLKGDMIAGAVYGKNSGEWGLCFQVCTALGLRFSPINWHLVADEIGFIVDDCDADVVFFDAEFAANVAAMKSKTPKVKMWVCMDGAPGGGAVALQDLVNEAPADAAPPVHSRRGGTVGYTGGTTGKPKGALRDGGKAPLSPEKIAYFLKVWGFQRMMPAPIQLVCAPLYHAVPSVWFTIGLSMGSTFVFMKKFDARQALAAIQRFRINGFYMPPILLKRMLLLPAQEKAAFDLSSVRTIMSGGAACPSSVKQGIVEMFGKVLFELYGASEIGAVAIMDPDHILEKPLSCGKPPAGISVILMDDAKQRITQPRVPGEIFAKGQNIDRYHKQEEKTKEAMSGDYFSVGDVGYFDEDGYLYISDRKIDMVVSGGVNIYPAQVEEVLHQHPDVEDVAVFGITDEEYGERVHAALKLAPGRQLTAKALLDWCSGKIGKFQLPRVTDITFHTEDFPRSDAGKLRKKVLKVQIEASQVPSLGIKVVRVGRPDKVREQMEVICATRSATGGTVLHQPRSRANDACNGPAAESCEYCSPLALTASITNCDLFNCSNQSGPSKGSLAAVPKNRGRSAESVRGTGTSPEVKAKAARRVSTSSDSSADSVSSASSGSDSSTGNQKKGRKSVKHQTQPLDEEEQFLHILDLLEKQDEFDSTSDGFSEVGDLDDFSDDARSSHGSDTDDDDPLHQVGHAELADWELEAAWTELQNRSLPKLVTSVRLLRSVIKLLSTYEPVVHVKKPAPGSKIVIVGDLHGHFADLMHILTEHGEPSPGSGGTRYVFNGDFVDRGAWGPEVLLALYCLKLMFPEGIFLNRGNHEDQAQNLLPDNGFVNSHCTRAWGSDGLKMYNLCRRSFEELPLCTIIGNEIFVVHGGLPLDPMITLSDINAVDRRRAVPVQQCSILGYPRRQKVKAKKDLMSEDGEVILKGRTGKLVGRVGKSNNALVHFSKSEKVEVKIAGAPELEEEVEIVYENEQEMLRNKGNRIFVALLWSDPVAKSSAAGPSKRGAGSFFDDRTTQQFLTVNRLSLLLRSHEKRAEGYSEEHRSAKNKLLAATIFSASNYPRGAGEPSGNKAAVVVLSAPAPGQTLASTLSNSGGWRKPYDDDLYASPTMSDEMRDKFNEAEHMSQRTVSARIRALSKLKELTYCARPKLLAYWQRLDTEGGGLINKSHWPRGMRFCVIPDDDFPWEWLAPYMLKLHDPFDVTQFNYAVYLARYENSLSRKLAERWHCGAMTAIAPGISTKIEALKAWAKIDRNGDGRLCYQELRPLLQTSATVKDKLADADRIYSVMAMMDKDRSGYVDRDEFVQSVLSSVERESILEKAERDGCDESSKALSRSKLAWSEMSQWTEEEAAQVWSATQGAIRALAGTSGCASSVFEVLDGDGDGIIDHSEFVEGLRQLLRGSPLLKTIGHWEPLLWRVVDEDGSGFVSPEELNLAFSVREVLTI</sequence>
<dbReference type="InterPro" id="IPR011992">
    <property type="entry name" value="EF-hand-dom_pair"/>
</dbReference>
<evidence type="ECO:0000256" key="8">
    <source>
        <dbReference type="SAM" id="MobiDB-lite"/>
    </source>
</evidence>
<dbReference type="Gene3D" id="3.60.21.10">
    <property type="match status" value="1"/>
</dbReference>
<dbReference type="EMBL" id="CAJNNV010026692">
    <property type="protein sequence ID" value="CAE8618818.1"/>
    <property type="molecule type" value="Genomic_DNA"/>
</dbReference>
<dbReference type="Proteomes" id="UP000654075">
    <property type="component" value="Unassembled WGS sequence"/>
</dbReference>
<dbReference type="CDD" id="cd00051">
    <property type="entry name" value="EFh"/>
    <property type="match status" value="1"/>
</dbReference>
<dbReference type="InterPro" id="IPR042099">
    <property type="entry name" value="ANL_N_sf"/>
</dbReference>
<dbReference type="PROSITE" id="PS00455">
    <property type="entry name" value="AMP_BINDING"/>
    <property type="match status" value="1"/>
</dbReference>
<dbReference type="Gene3D" id="3.40.50.12780">
    <property type="entry name" value="N-terminal domain of ligase-like"/>
    <property type="match status" value="1"/>
</dbReference>
<dbReference type="PANTHER" id="PTHR45668">
    <property type="entry name" value="SERINE/THREONINE-PROTEIN PHOSPHATASE 5-RELATED"/>
    <property type="match status" value="1"/>
</dbReference>
<dbReference type="InterPro" id="IPR000873">
    <property type="entry name" value="AMP-dep_synth/lig_dom"/>
</dbReference>
<evidence type="ECO:0000256" key="3">
    <source>
        <dbReference type="ARBA" id="ARBA00022723"/>
    </source>
</evidence>
<evidence type="ECO:0000256" key="7">
    <source>
        <dbReference type="SAM" id="Coils"/>
    </source>
</evidence>
<gene>
    <name evidence="10" type="ORF">PGLA1383_LOCUS36416</name>
</gene>
<dbReference type="Pfam" id="PF13202">
    <property type="entry name" value="EF-hand_5"/>
    <property type="match status" value="2"/>
</dbReference>
<dbReference type="Pfam" id="PF00149">
    <property type="entry name" value="Metallophos"/>
    <property type="match status" value="1"/>
</dbReference>
<dbReference type="InterPro" id="IPR029052">
    <property type="entry name" value="Metallo-depent_PP-like"/>
</dbReference>
<reference evidence="10" key="1">
    <citation type="submission" date="2021-02" db="EMBL/GenBank/DDBJ databases">
        <authorList>
            <person name="Dougan E. K."/>
            <person name="Rhodes N."/>
            <person name="Thang M."/>
            <person name="Chan C."/>
        </authorList>
    </citation>
    <scope>NUCLEOTIDE SEQUENCE</scope>
</reference>
<keyword evidence="11" id="KW-1185">Reference proteome</keyword>
<dbReference type="SMART" id="SM00054">
    <property type="entry name" value="EFh"/>
    <property type="match status" value="4"/>
</dbReference>
<evidence type="ECO:0000256" key="4">
    <source>
        <dbReference type="ARBA" id="ARBA00022837"/>
    </source>
</evidence>
<dbReference type="InterPro" id="IPR051134">
    <property type="entry name" value="PPP_phosphatase"/>
</dbReference>
<evidence type="ECO:0000313" key="11">
    <source>
        <dbReference type="Proteomes" id="UP000654075"/>
    </source>
</evidence>
<protein>
    <recommendedName>
        <fullName evidence="6">Serine/threonine-protein phosphatase</fullName>
        <ecNumber evidence="6">3.1.3.16</ecNumber>
    </recommendedName>
</protein>
<evidence type="ECO:0000256" key="5">
    <source>
        <dbReference type="ARBA" id="ARBA00023211"/>
    </source>
</evidence>
<feature type="domain" description="EF-hand" evidence="9">
    <location>
        <begin position="1315"/>
        <end position="1350"/>
    </location>
</feature>
<proteinExistence type="inferred from homology"/>
<comment type="cofactor">
    <cofactor evidence="1">
        <name>Mn(2+)</name>
        <dbReference type="ChEBI" id="CHEBI:29035"/>
    </cofactor>
</comment>
<dbReference type="InterPro" id="IPR006186">
    <property type="entry name" value="Ser/Thr-sp_prot-phosphatase"/>
</dbReference>
<dbReference type="Pfam" id="PF00501">
    <property type="entry name" value="AMP-binding"/>
    <property type="match status" value="1"/>
</dbReference>
<keyword evidence="6" id="KW-0378">Hydrolase</keyword>
<dbReference type="PROSITE" id="PS50222">
    <property type="entry name" value="EF_HAND_2"/>
    <property type="match status" value="4"/>
</dbReference>
<feature type="compositionally biased region" description="Low complexity" evidence="8">
    <location>
        <begin position="630"/>
        <end position="653"/>
    </location>
</feature>
<dbReference type="Pfam" id="PF13499">
    <property type="entry name" value="EF-hand_7"/>
    <property type="match status" value="1"/>
</dbReference>
<comment type="similarity">
    <text evidence="2 6">Belongs to the PPP phosphatase family.</text>
</comment>
<feature type="region of interest" description="Disordered" evidence="8">
    <location>
        <begin position="689"/>
        <end position="723"/>
    </location>
</feature>
<feature type="compositionally biased region" description="Gly residues" evidence="8">
    <location>
        <begin position="158"/>
        <end position="167"/>
    </location>
</feature>
<dbReference type="Gene3D" id="1.10.238.10">
    <property type="entry name" value="EF-hand"/>
    <property type="match status" value="2"/>
</dbReference>
<feature type="region of interest" description="Disordered" evidence="8">
    <location>
        <begin position="147"/>
        <end position="179"/>
    </location>
</feature>
<accession>A0A813G2E9</accession>
<feature type="domain" description="EF-hand" evidence="9">
    <location>
        <begin position="1452"/>
        <end position="1479"/>
    </location>
</feature>
<dbReference type="PANTHER" id="PTHR45668:SF5">
    <property type="entry name" value="SERINE_THREONINE-PROTEIN PHOSPHATASE 5"/>
    <property type="match status" value="1"/>
</dbReference>
<dbReference type="Gene3D" id="3.30.300.30">
    <property type="match status" value="1"/>
</dbReference>
<feature type="domain" description="EF-hand" evidence="9">
    <location>
        <begin position="1411"/>
        <end position="1438"/>
    </location>
</feature>